<proteinExistence type="predicted"/>
<organism evidence="3 4">
    <name type="scientific">Gymnopilus dilepis</name>
    <dbReference type="NCBI Taxonomy" id="231916"/>
    <lineage>
        <taxon>Eukaryota</taxon>
        <taxon>Fungi</taxon>
        <taxon>Dikarya</taxon>
        <taxon>Basidiomycota</taxon>
        <taxon>Agaricomycotina</taxon>
        <taxon>Agaricomycetes</taxon>
        <taxon>Agaricomycetidae</taxon>
        <taxon>Agaricales</taxon>
        <taxon>Agaricineae</taxon>
        <taxon>Hymenogastraceae</taxon>
        <taxon>Gymnopilus</taxon>
    </lineage>
</organism>
<dbReference type="Proteomes" id="UP000284706">
    <property type="component" value="Unassembled WGS sequence"/>
</dbReference>
<protein>
    <recommendedName>
        <fullName evidence="2">F-box domain-containing protein</fullName>
    </recommendedName>
</protein>
<comment type="caution">
    <text evidence="3">The sequence shown here is derived from an EMBL/GenBank/DDBJ whole genome shotgun (WGS) entry which is preliminary data.</text>
</comment>
<evidence type="ECO:0000259" key="2">
    <source>
        <dbReference type="PROSITE" id="PS50181"/>
    </source>
</evidence>
<reference evidence="3 4" key="1">
    <citation type="journal article" date="2018" name="Evol. Lett.">
        <title>Horizontal gene cluster transfer increased hallucinogenic mushroom diversity.</title>
        <authorList>
            <person name="Reynolds H.T."/>
            <person name="Vijayakumar V."/>
            <person name="Gluck-Thaler E."/>
            <person name="Korotkin H.B."/>
            <person name="Matheny P.B."/>
            <person name="Slot J.C."/>
        </authorList>
    </citation>
    <scope>NUCLEOTIDE SEQUENCE [LARGE SCALE GENOMIC DNA]</scope>
    <source>
        <strain evidence="3 4">SRW20</strain>
    </source>
</reference>
<dbReference type="InParanoid" id="A0A409Y4T5"/>
<evidence type="ECO:0000313" key="4">
    <source>
        <dbReference type="Proteomes" id="UP000284706"/>
    </source>
</evidence>
<dbReference type="PROSITE" id="PS50181">
    <property type="entry name" value="FBOX"/>
    <property type="match status" value="1"/>
</dbReference>
<accession>A0A409Y4T5</accession>
<feature type="compositionally biased region" description="Polar residues" evidence="1">
    <location>
        <begin position="31"/>
        <end position="42"/>
    </location>
</feature>
<keyword evidence="4" id="KW-1185">Reference proteome</keyword>
<gene>
    <name evidence="3" type="ORF">CVT26_003127</name>
</gene>
<sequence length="307" mass="34812">MGVEVDPARRVHSLAAACECLQSSFFPAISTPETRFTPQGATSEGKRPDKRRKAGNPSRNTEVGPKSMTPVVNEALKGFVGTPLDIMFEVFGQIHPLDLLHMAWTSKDLRKIILSRSSASVWRRSLSTVEDLPKCLVGMNEPQYAHLMFDETCHLCGAGNAKHVILLARLRCCNICAPRRFTLLASPPFGIIPPIFSITPYIEIDWAMSLSFPPSRHRQVLIIRLTSTGYTCQGMKYYYMEEMYKLQAEYFEIRDPFLQSAWILEKQTKLRALEQAAPAYTKFLNKALTQNRLEHLFQLPLRQFGLS</sequence>
<dbReference type="EMBL" id="NHYE01001155">
    <property type="protein sequence ID" value="PPQ97978.1"/>
    <property type="molecule type" value="Genomic_DNA"/>
</dbReference>
<feature type="region of interest" description="Disordered" evidence="1">
    <location>
        <begin position="31"/>
        <end position="67"/>
    </location>
</feature>
<name>A0A409Y4T5_9AGAR</name>
<dbReference type="AlphaFoldDB" id="A0A409Y4T5"/>
<evidence type="ECO:0000313" key="3">
    <source>
        <dbReference type="EMBL" id="PPQ97978.1"/>
    </source>
</evidence>
<feature type="domain" description="F-box" evidence="2">
    <location>
        <begin position="76"/>
        <end position="125"/>
    </location>
</feature>
<evidence type="ECO:0000256" key="1">
    <source>
        <dbReference type="SAM" id="MobiDB-lite"/>
    </source>
</evidence>
<dbReference type="InterPro" id="IPR001810">
    <property type="entry name" value="F-box_dom"/>
</dbReference>
<dbReference type="OrthoDB" id="2322499at2759"/>